<evidence type="ECO:0000256" key="1">
    <source>
        <dbReference type="ARBA" id="ARBA00004196"/>
    </source>
</evidence>
<dbReference type="PANTHER" id="PTHR42953">
    <property type="entry name" value="HIGH-AFFINITY ZINC UPTAKE SYSTEM PROTEIN ZNUA-RELATED"/>
    <property type="match status" value="1"/>
</dbReference>
<dbReference type="GO" id="GO:0007155">
    <property type="term" value="P:cell adhesion"/>
    <property type="evidence" value="ECO:0007669"/>
    <property type="project" value="InterPro"/>
</dbReference>
<sequence>MRKIISLGLLWITVLFSCTDQQRVSPPAQKLTDNLEIQGRPIRVVTTIGMIADLAKNIGGEMVEVTSLMGTGVDPHLYKASAGDVTLISQADLILYNGLHLEAGMSGVLERLSDQKPNQVLAVTKNIDRLKLTAPPEFAGAYDPHVWFDVTLWTNVAE</sequence>
<dbReference type="PANTHER" id="PTHR42953:SF1">
    <property type="entry name" value="METAL-BINDING PROTEIN HI_0362-RELATED"/>
    <property type="match status" value="1"/>
</dbReference>
<dbReference type="InterPro" id="IPR006129">
    <property type="entry name" value="AdhesinB"/>
</dbReference>
<dbReference type="PRINTS" id="PR00691">
    <property type="entry name" value="ADHESINB"/>
</dbReference>
<keyword evidence="4" id="KW-0732">Signal</keyword>
<name>A0A383CFJ8_9ZZZZ</name>
<dbReference type="Pfam" id="PF01297">
    <property type="entry name" value="ZnuA"/>
    <property type="match status" value="1"/>
</dbReference>
<dbReference type="PROSITE" id="PS51257">
    <property type="entry name" value="PROKAR_LIPOPROTEIN"/>
    <property type="match status" value="1"/>
</dbReference>
<dbReference type="InterPro" id="IPR050492">
    <property type="entry name" value="Bact_metal-bind_prot9"/>
</dbReference>
<dbReference type="GO" id="GO:0046872">
    <property type="term" value="F:metal ion binding"/>
    <property type="evidence" value="ECO:0007669"/>
    <property type="project" value="UniProtKB-KW"/>
</dbReference>
<dbReference type="EMBL" id="UINC01208349">
    <property type="protein sequence ID" value="SVE30843.1"/>
    <property type="molecule type" value="Genomic_DNA"/>
</dbReference>
<feature type="non-terminal residue" evidence="5">
    <location>
        <position position="158"/>
    </location>
</feature>
<gene>
    <name evidence="5" type="ORF">METZ01_LOCUS483697</name>
</gene>
<keyword evidence="3" id="KW-0479">Metal-binding</keyword>
<protein>
    <submittedName>
        <fullName evidence="5">Uncharacterized protein</fullName>
    </submittedName>
</protein>
<dbReference type="InterPro" id="IPR006128">
    <property type="entry name" value="Lipoprotein_PsaA-like"/>
</dbReference>
<proteinExistence type="predicted"/>
<evidence type="ECO:0000256" key="3">
    <source>
        <dbReference type="ARBA" id="ARBA00022723"/>
    </source>
</evidence>
<dbReference type="SUPFAM" id="SSF53807">
    <property type="entry name" value="Helical backbone' metal receptor"/>
    <property type="match status" value="1"/>
</dbReference>
<dbReference type="PRINTS" id="PR00690">
    <property type="entry name" value="ADHESNFAMILY"/>
</dbReference>
<reference evidence="5" key="1">
    <citation type="submission" date="2018-05" db="EMBL/GenBank/DDBJ databases">
        <authorList>
            <person name="Lanie J.A."/>
            <person name="Ng W.-L."/>
            <person name="Kazmierczak K.M."/>
            <person name="Andrzejewski T.M."/>
            <person name="Davidsen T.M."/>
            <person name="Wayne K.J."/>
            <person name="Tettelin H."/>
            <person name="Glass J.I."/>
            <person name="Rusch D."/>
            <person name="Podicherti R."/>
            <person name="Tsui H.-C.T."/>
            <person name="Winkler M.E."/>
        </authorList>
    </citation>
    <scope>NUCLEOTIDE SEQUENCE</scope>
</reference>
<keyword evidence="2" id="KW-0813">Transport</keyword>
<comment type="subcellular location">
    <subcellularLocation>
        <location evidence="1">Cell envelope</location>
    </subcellularLocation>
</comment>
<dbReference type="GO" id="GO:0030001">
    <property type="term" value="P:metal ion transport"/>
    <property type="evidence" value="ECO:0007669"/>
    <property type="project" value="InterPro"/>
</dbReference>
<dbReference type="InterPro" id="IPR006127">
    <property type="entry name" value="ZnuA-like"/>
</dbReference>
<evidence type="ECO:0000256" key="4">
    <source>
        <dbReference type="ARBA" id="ARBA00022729"/>
    </source>
</evidence>
<dbReference type="Gene3D" id="3.40.50.1980">
    <property type="entry name" value="Nitrogenase molybdenum iron protein domain"/>
    <property type="match status" value="1"/>
</dbReference>
<accession>A0A383CFJ8</accession>
<evidence type="ECO:0000256" key="2">
    <source>
        <dbReference type="ARBA" id="ARBA00022448"/>
    </source>
</evidence>
<dbReference type="AlphaFoldDB" id="A0A383CFJ8"/>
<dbReference type="GO" id="GO:0030313">
    <property type="term" value="C:cell envelope"/>
    <property type="evidence" value="ECO:0007669"/>
    <property type="project" value="UniProtKB-SubCell"/>
</dbReference>
<evidence type="ECO:0000313" key="5">
    <source>
        <dbReference type="EMBL" id="SVE30843.1"/>
    </source>
</evidence>
<organism evidence="5">
    <name type="scientific">marine metagenome</name>
    <dbReference type="NCBI Taxonomy" id="408172"/>
    <lineage>
        <taxon>unclassified sequences</taxon>
        <taxon>metagenomes</taxon>
        <taxon>ecological metagenomes</taxon>
    </lineage>
</organism>